<evidence type="ECO:0000259" key="11">
    <source>
        <dbReference type="PROSITE" id="PS51379"/>
    </source>
</evidence>
<dbReference type="Proteomes" id="UP000782312">
    <property type="component" value="Unassembled WGS sequence"/>
</dbReference>
<dbReference type="PROSITE" id="PS00198">
    <property type="entry name" value="4FE4S_FER_1"/>
    <property type="match status" value="1"/>
</dbReference>
<keyword evidence="8 9" id="KW-0411">Iron-sulfur</keyword>
<protein>
    <recommendedName>
        <fullName evidence="9">Ferredoxin</fullName>
    </recommendedName>
</protein>
<keyword evidence="7 9" id="KW-0408">Iron</keyword>
<name>A0A932MM85_UNCTE</name>
<dbReference type="PROSITE" id="PS51379">
    <property type="entry name" value="4FE4S_FER_2"/>
    <property type="match status" value="1"/>
</dbReference>
<evidence type="ECO:0000256" key="6">
    <source>
        <dbReference type="ARBA" id="ARBA00022982"/>
    </source>
</evidence>
<evidence type="ECO:0000313" key="12">
    <source>
        <dbReference type="EMBL" id="MBI3127375.1"/>
    </source>
</evidence>
<evidence type="ECO:0000256" key="8">
    <source>
        <dbReference type="ARBA" id="ARBA00023014"/>
    </source>
</evidence>
<dbReference type="PRINTS" id="PR00354">
    <property type="entry name" value="7FE8SFRDOXIN"/>
</dbReference>
<keyword evidence="5 9" id="KW-0479">Metal-binding</keyword>
<dbReference type="InterPro" id="IPR050294">
    <property type="entry name" value="RnfB_subfamily"/>
</dbReference>
<dbReference type="InterPro" id="IPR017896">
    <property type="entry name" value="4Fe4S_Fe-S-bd"/>
</dbReference>
<dbReference type="InterPro" id="IPR017900">
    <property type="entry name" value="4Fe4S_Fe_S_CS"/>
</dbReference>
<comment type="cofactor">
    <cofactor evidence="1">
        <name>[3Fe-4S] cluster</name>
        <dbReference type="ChEBI" id="CHEBI:21137"/>
    </cofactor>
</comment>
<evidence type="ECO:0000256" key="1">
    <source>
        <dbReference type="ARBA" id="ARBA00001927"/>
    </source>
</evidence>
<evidence type="ECO:0000256" key="2">
    <source>
        <dbReference type="ARBA" id="ARBA00001966"/>
    </source>
</evidence>
<evidence type="ECO:0000313" key="13">
    <source>
        <dbReference type="Proteomes" id="UP000782312"/>
    </source>
</evidence>
<comment type="cofactor">
    <cofactor evidence="2 9">
        <name>[4Fe-4S] cluster</name>
        <dbReference type="ChEBI" id="CHEBI:49883"/>
    </cofactor>
</comment>
<proteinExistence type="predicted"/>
<organism evidence="12 13">
    <name type="scientific">Tectimicrobiota bacterium</name>
    <dbReference type="NCBI Taxonomy" id="2528274"/>
    <lineage>
        <taxon>Bacteria</taxon>
        <taxon>Pseudomonadati</taxon>
        <taxon>Nitrospinota/Tectimicrobiota group</taxon>
        <taxon>Candidatus Tectimicrobiota</taxon>
    </lineage>
</organism>
<comment type="function">
    <text evidence="9">Ferredoxins are iron-sulfur proteins that transfer electrons in a wide variety of metabolic reactions.</text>
</comment>
<accession>A0A932MM85</accession>
<dbReference type="EMBL" id="JACPUR010000017">
    <property type="protein sequence ID" value="MBI3127375.1"/>
    <property type="molecule type" value="Genomic_DNA"/>
</dbReference>
<dbReference type="AlphaFoldDB" id="A0A932MM85"/>
<evidence type="ECO:0000256" key="3">
    <source>
        <dbReference type="ARBA" id="ARBA00022448"/>
    </source>
</evidence>
<sequence>MTFVISEKCLGERYATCVSVCPVDCMHPGEYKGQPFLIIDPEECIDCGVCQPECPIDAILESEDENPEWAKINAELAPSFKNNEPVDPRPANDPPRRPENKLR</sequence>
<feature type="region of interest" description="Disordered" evidence="10">
    <location>
        <begin position="76"/>
        <end position="103"/>
    </location>
</feature>
<dbReference type="PANTHER" id="PTHR42859">
    <property type="entry name" value="OXIDOREDUCTASE"/>
    <property type="match status" value="1"/>
</dbReference>
<dbReference type="GO" id="GO:0051539">
    <property type="term" value="F:4 iron, 4 sulfur cluster binding"/>
    <property type="evidence" value="ECO:0007669"/>
    <property type="project" value="UniProtKB-UniRule"/>
</dbReference>
<evidence type="ECO:0000256" key="9">
    <source>
        <dbReference type="RuleBase" id="RU365098"/>
    </source>
</evidence>
<dbReference type="Gene3D" id="3.30.70.20">
    <property type="match status" value="1"/>
</dbReference>
<feature type="domain" description="4Fe-4S ferredoxin-type" evidence="11">
    <location>
        <begin position="35"/>
        <end position="65"/>
    </location>
</feature>
<keyword evidence="6 9" id="KW-0249">Electron transport</keyword>
<dbReference type="InterPro" id="IPR000813">
    <property type="entry name" value="7Fe_ferredoxin"/>
</dbReference>
<evidence type="ECO:0000256" key="5">
    <source>
        <dbReference type="ARBA" id="ARBA00022723"/>
    </source>
</evidence>
<gene>
    <name evidence="12" type="ORF">HYZ11_07205</name>
</gene>
<feature type="compositionally biased region" description="Basic and acidic residues" evidence="10">
    <location>
        <begin position="94"/>
        <end position="103"/>
    </location>
</feature>
<evidence type="ECO:0000256" key="4">
    <source>
        <dbReference type="ARBA" id="ARBA00022485"/>
    </source>
</evidence>
<dbReference type="GO" id="GO:0009055">
    <property type="term" value="F:electron transfer activity"/>
    <property type="evidence" value="ECO:0007669"/>
    <property type="project" value="UniProtKB-UniRule"/>
</dbReference>
<keyword evidence="4 9" id="KW-0004">4Fe-4S</keyword>
<comment type="caution">
    <text evidence="12">The sequence shown here is derived from an EMBL/GenBank/DDBJ whole genome shotgun (WGS) entry which is preliminary data.</text>
</comment>
<keyword evidence="3 9" id="KW-0813">Transport</keyword>
<dbReference type="PANTHER" id="PTHR42859:SF2">
    <property type="entry name" value="FERREDOXIN"/>
    <property type="match status" value="1"/>
</dbReference>
<evidence type="ECO:0000256" key="10">
    <source>
        <dbReference type="SAM" id="MobiDB-lite"/>
    </source>
</evidence>
<reference evidence="12" key="1">
    <citation type="submission" date="2020-07" db="EMBL/GenBank/DDBJ databases">
        <title>Huge and variable diversity of episymbiotic CPR bacteria and DPANN archaea in groundwater ecosystems.</title>
        <authorList>
            <person name="He C.Y."/>
            <person name="Keren R."/>
            <person name="Whittaker M."/>
            <person name="Farag I.F."/>
            <person name="Doudna J."/>
            <person name="Cate J.H.D."/>
            <person name="Banfield J.F."/>
        </authorList>
    </citation>
    <scope>NUCLEOTIDE SEQUENCE</scope>
    <source>
        <strain evidence="12">NC_groundwater_763_Ag_S-0.2um_68_21</strain>
    </source>
</reference>
<dbReference type="Pfam" id="PF00037">
    <property type="entry name" value="Fer4"/>
    <property type="match status" value="1"/>
</dbReference>
<dbReference type="GO" id="GO:0046872">
    <property type="term" value="F:metal ion binding"/>
    <property type="evidence" value="ECO:0007669"/>
    <property type="project" value="UniProtKB-UniRule"/>
</dbReference>
<evidence type="ECO:0000256" key="7">
    <source>
        <dbReference type="ARBA" id="ARBA00023004"/>
    </source>
</evidence>
<dbReference type="SUPFAM" id="SSF54862">
    <property type="entry name" value="4Fe-4S ferredoxins"/>
    <property type="match status" value="1"/>
</dbReference>